<dbReference type="OrthoDB" id="9806430at2"/>
<keyword evidence="9" id="KW-0460">Magnesium</keyword>
<dbReference type="GO" id="GO:0004048">
    <property type="term" value="F:anthranilate phosphoribosyltransferase activity"/>
    <property type="evidence" value="ECO:0007669"/>
    <property type="project" value="UniProtKB-UniRule"/>
</dbReference>
<keyword evidence="9" id="KW-0479">Metal-binding</keyword>
<reference evidence="12 15" key="2">
    <citation type="submission" date="2020-04" db="EMBL/GenBank/DDBJ databases">
        <title>Genomic analysis of gastric non-Helicobacter pylori Helicobacters isolated in Japan.</title>
        <authorList>
            <person name="Suzuki M."/>
            <person name="Rimbara E."/>
        </authorList>
    </citation>
    <scope>NUCLEOTIDE SEQUENCE [LARGE SCALE GENOMIC DNA]</scope>
    <source>
        <strain evidence="12 15">NHP19-0020</strain>
    </source>
</reference>
<feature type="binding site" evidence="9">
    <location>
        <position position="161"/>
    </location>
    <ligand>
        <name>anthranilate</name>
        <dbReference type="ChEBI" id="CHEBI:16567"/>
        <label>2</label>
    </ligand>
</feature>
<dbReference type="PANTHER" id="PTHR43285">
    <property type="entry name" value="ANTHRANILATE PHOSPHORIBOSYLTRANSFERASE"/>
    <property type="match status" value="1"/>
</dbReference>
<keyword evidence="5 9" id="KW-0822">Tryptophan biosynthesis</keyword>
<dbReference type="PANTHER" id="PTHR43285:SF2">
    <property type="entry name" value="ANTHRANILATE PHOSPHORIBOSYLTRANSFERASE"/>
    <property type="match status" value="1"/>
</dbReference>
<dbReference type="RefSeq" id="WP_064430181.1">
    <property type="nucleotide sequence ID" value="NZ_AP019774.1"/>
</dbReference>
<feature type="binding site" evidence="9">
    <location>
        <position position="107"/>
    </location>
    <ligand>
        <name>anthranilate</name>
        <dbReference type="ChEBI" id="CHEBI:16567"/>
        <label>1</label>
    </ligand>
</feature>
<dbReference type="GO" id="GO:0000162">
    <property type="term" value="P:L-tryptophan biosynthetic process"/>
    <property type="evidence" value="ECO:0007669"/>
    <property type="project" value="UniProtKB-UniRule"/>
</dbReference>
<keyword evidence="2 9" id="KW-0028">Amino-acid biosynthesis</keyword>
<dbReference type="EMBL" id="AP023036">
    <property type="protein sequence ID" value="BCD46682.1"/>
    <property type="molecule type" value="Genomic_DNA"/>
</dbReference>
<comment type="caution">
    <text evidence="9">Lacks conserved residue(s) required for the propagation of feature annotation.</text>
</comment>
<dbReference type="InterPro" id="IPR035902">
    <property type="entry name" value="Nuc_phospho_transferase"/>
</dbReference>
<evidence type="ECO:0000256" key="4">
    <source>
        <dbReference type="ARBA" id="ARBA00022679"/>
    </source>
</evidence>
<dbReference type="InterPro" id="IPR005940">
    <property type="entry name" value="Anthranilate_Pribosyl_Tfrase"/>
</dbReference>
<evidence type="ECO:0000313" key="13">
    <source>
        <dbReference type="EMBL" id="BCD71014.1"/>
    </source>
</evidence>
<evidence type="ECO:0000313" key="14">
    <source>
        <dbReference type="Proteomes" id="UP000317935"/>
    </source>
</evidence>
<comment type="pathway">
    <text evidence="1 9">Amino-acid biosynthesis; L-tryptophan biosynthesis; L-tryptophan from chorismate: step 2/5.</text>
</comment>
<feature type="domain" description="Glycosyl transferase family 3" evidence="10">
    <location>
        <begin position="70"/>
        <end position="318"/>
    </location>
</feature>
<comment type="similarity">
    <text evidence="9">Belongs to the anthranilate phosphoribosyltransferase family.</text>
</comment>
<keyword evidence="3 9" id="KW-0328">Glycosyltransferase</keyword>
<evidence type="ECO:0000256" key="8">
    <source>
        <dbReference type="ARBA" id="ARBA00061188"/>
    </source>
</evidence>
<accession>A0A6J4D0R2</accession>
<feature type="binding site" evidence="9">
    <location>
        <begin position="86"/>
        <end position="89"/>
    </location>
    <ligand>
        <name>5-phospho-alpha-D-ribose 1-diphosphate</name>
        <dbReference type="ChEBI" id="CHEBI:58017"/>
    </ligand>
</feature>
<dbReference type="UniPathway" id="UPA00035">
    <property type="reaction ID" value="UER00041"/>
</dbReference>
<dbReference type="Proteomes" id="UP000317935">
    <property type="component" value="Chromosome"/>
</dbReference>
<dbReference type="InterPro" id="IPR017459">
    <property type="entry name" value="Glycosyl_Trfase_fam3_N_dom"/>
</dbReference>
<dbReference type="Pfam" id="PF00591">
    <property type="entry name" value="Glycos_transf_3"/>
    <property type="match status" value="1"/>
</dbReference>
<dbReference type="AlphaFoldDB" id="A0A6J4D0R2"/>
<dbReference type="InterPro" id="IPR036320">
    <property type="entry name" value="Glycosyl_Trfase_fam3_N_dom_sf"/>
</dbReference>
<sequence length="331" mass="36038">MYLDTLNHLCARQDLNFLQIEALFKAIVEDRLNEIELSALLIALKCKGESPLEIASAAKALLVECPLRGRWVDNCGTGGDGIKSINISTISALLCASLGVKMAKAGNYSASGSGSADLLQCLGLNLSMPQERLSISLNQTNFAFLFAPLYYPSFAKVAKLRRALQTRTIFNLLGPLLNPLRPTIQLLGVYDAKLCYPLALALQELGVQRAMVVHGSATDEVALHGKTFVCELKEREITQYDLYPSDFGLKSYPLDAIKSTGLKQNVQICLDILQGKGTEAHKASIAANSACVLYLTGRVSDLKEGAKVAQECMRSQKAYENLERIVKISHA</sequence>
<evidence type="ECO:0000313" key="12">
    <source>
        <dbReference type="EMBL" id="BCD46682.1"/>
    </source>
</evidence>
<comment type="subunit">
    <text evidence="9">Homodimer.</text>
</comment>
<evidence type="ECO:0000313" key="15">
    <source>
        <dbReference type="Proteomes" id="UP000509742"/>
    </source>
</evidence>
<dbReference type="EC" id="2.4.2.18" evidence="9"/>
<comment type="function">
    <text evidence="9">Catalyzes the transfer of the phosphoribosyl group of 5-phosphorylribose-1-pyrophosphate (PRPP) to anthranilate to yield N-(5'-phosphoribosyl)-anthranilate (PRA).</text>
</comment>
<feature type="binding site" evidence="9">
    <location>
        <position position="88"/>
    </location>
    <ligand>
        <name>Mg(2+)</name>
        <dbReference type="ChEBI" id="CHEBI:18420"/>
        <label>1</label>
    </ligand>
</feature>
<comment type="catalytic activity">
    <reaction evidence="7 9">
        <text>N-(5-phospho-beta-D-ribosyl)anthranilate + diphosphate = 5-phospho-alpha-D-ribose 1-diphosphate + anthranilate</text>
        <dbReference type="Rhea" id="RHEA:11768"/>
        <dbReference type="ChEBI" id="CHEBI:16567"/>
        <dbReference type="ChEBI" id="CHEBI:18277"/>
        <dbReference type="ChEBI" id="CHEBI:33019"/>
        <dbReference type="ChEBI" id="CHEBI:58017"/>
        <dbReference type="EC" id="2.4.2.18"/>
    </reaction>
</comment>
<evidence type="ECO:0000256" key="7">
    <source>
        <dbReference type="ARBA" id="ARBA00052328"/>
    </source>
</evidence>
<comment type="similarity">
    <text evidence="8">In the C-terminal section; belongs to the anthranilate phosphoribosyltransferase family.</text>
</comment>
<evidence type="ECO:0000256" key="9">
    <source>
        <dbReference type="HAMAP-Rule" id="MF_00211"/>
    </source>
</evidence>
<dbReference type="FunFam" id="3.40.1030.10:FF:000002">
    <property type="entry name" value="Anthranilate phosphoribosyltransferase"/>
    <property type="match status" value="1"/>
</dbReference>
<dbReference type="NCBIfam" id="TIGR01245">
    <property type="entry name" value="trpD"/>
    <property type="match status" value="1"/>
</dbReference>
<dbReference type="SUPFAM" id="SSF52418">
    <property type="entry name" value="Nucleoside phosphorylase/phosphoribosyltransferase catalytic domain"/>
    <property type="match status" value="1"/>
</dbReference>
<keyword evidence="4 9" id="KW-0808">Transferase</keyword>
<dbReference type="Proteomes" id="UP000509742">
    <property type="component" value="Chromosome"/>
</dbReference>
<dbReference type="EMBL" id="AP019774">
    <property type="protein sequence ID" value="BCD71014.1"/>
    <property type="molecule type" value="Genomic_DNA"/>
</dbReference>
<protein>
    <recommendedName>
        <fullName evidence="9">Anthranilate phosphoribosyltransferase</fullName>
        <ecNumber evidence="9">2.4.2.18</ecNumber>
    </recommendedName>
</protein>
<feature type="binding site" evidence="9">
    <location>
        <begin position="104"/>
        <end position="112"/>
    </location>
    <ligand>
        <name>5-phospho-alpha-D-ribose 1-diphosphate</name>
        <dbReference type="ChEBI" id="CHEBI:58017"/>
    </ligand>
</feature>
<feature type="binding site" evidence="9">
    <location>
        <position position="219"/>
    </location>
    <ligand>
        <name>Mg(2+)</name>
        <dbReference type="ChEBI" id="CHEBI:18420"/>
        <label>2</label>
    </ligand>
</feature>
<dbReference type="GO" id="GO:0005829">
    <property type="term" value="C:cytosol"/>
    <property type="evidence" value="ECO:0007669"/>
    <property type="project" value="TreeGrafter"/>
</dbReference>
<evidence type="ECO:0000256" key="1">
    <source>
        <dbReference type="ARBA" id="ARBA00004907"/>
    </source>
</evidence>
<feature type="domain" description="Glycosyl transferase family 3 N-terminal" evidence="11">
    <location>
        <begin position="4"/>
        <end position="62"/>
    </location>
</feature>
<keyword evidence="6 9" id="KW-0057">Aromatic amino acid biosynthesis</keyword>
<feature type="binding site" evidence="9">
    <location>
        <position position="76"/>
    </location>
    <ligand>
        <name>anthranilate</name>
        <dbReference type="ChEBI" id="CHEBI:16567"/>
        <label>1</label>
    </ligand>
</feature>
<name>A0A6J4D0R2_9HELI</name>
<feature type="binding site" evidence="9">
    <location>
        <position position="220"/>
    </location>
    <ligand>
        <name>Mg(2+)</name>
        <dbReference type="ChEBI" id="CHEBI:18420"/>
        <label>2</label>
    </ligand>
</feature>
<evidence type="ECO:0000256" key="5">
    <source>
        <dbReference type="ARBA" id="ARBA00022822"/>
    </source>
</evidence>
<reference evidence="13 14" key="1">
    <citation type="submission" date="2019-06" db="EMBL/GenBank/DDBJ databases">
        <title>Complete genome sequence of Helicobacter suis SNTW101c.</title>
        <authorList>
            <person name="Rimbara E."/>
            <person name="Suzuki M."/>
            <person name="Matsui H."/>
            <person name="Nakamura M."/>
            <person name="Mori S."/>
            <person name="Shibayama K."/>
        </authorList>
    </citation>
    <scope>NUCLEOTIDE SEQUENCE [LARGE SCALE GENOMIC DNA]</scope>
    <source>
        <strain evidence="13 14">SNTW101c</strain>
    </source>
</reference>
<evidence type="ECO:0000256" key="3">
    <source>
        <dbReference type="ARBA" id="ARBA00022676"/>
    </source>
</evidence>
<organism evidence="13 14">
    <name type="scientific">Helicobacter suis</name>
    <dbReference type="NCBI Taxonomy" id="104628"/>
    <lineage>
        <taxon>Bacteria</taxon>
        <taxon>Pseudomonadati</taxon>
        <taxon>Campylobacterota</taxon>
        <taxon>Epsilonproteobacteria</taxon>
        <taxon>Campylobacterales</taxon>
        <taxon>Helicobacteraceae</taxon>
        <taxon>Helicobacter</taxon>
    </lineage>
</organism>
<proteinExistence type="inferred from homology"/>
<dbReference type="SUPFAM" id="SSF47648">
    <property type="entry name" value="Nucleoside phosphorylase/phosphoribosyltransferase N-terminal domain"/>
    <property type="match status" value="1"/>
</dbReference>
<feature type="binding site" evidence="9">
    <location>
        <position position="84"/>
    </location>
    <ligand>
        <name>5-phospho-alpha-D-ribose 1-diphosphate</name>
        <dbReference type="ChEBI" id="CHEBI:58017"/>
    </ligand>
</feature>
<evidence type="ECO:0000259" key="11">
    <source>
        <dbReference type="Pfam" id="PF02885"/>
    </source>
</evidence>
<dbReference type="InterPro" id="IPR000312">
    <property type="entry name" value="Glycosyl_Trfase_fam3"/>
</dbReference>
<dbReference type="Pfam" id="PF02885">
    <property type="entry name" value="Glycos_trans_3N"/>
    <property type="match status" value="1"/>
</dbReference>
<evidence type="ECO:0000256" key="6">
    <source>
        <dbReference type="ARBA" id="ARBA00023141"/>
    </source>
</evidence>
<dbReference type="Gene3D" id="1.20.970.10">
    <property type="entry name" value="Transferase, Pyrimidine Nucleoside Phosphorylase, Chain C"/>
    <property type="match status" value="1"/>
</dbReference>
<dbReference type="HAMAP" id="MF_00211">
    <property type="entry name" value="TrpD"/>
    <property type="match status" value="1"/>
</dbReference>
<comment type="cofactor">
    <cofactor evidence="9">
        <name>Mg(2+)</name>
        <dbReference type="ChEBI" id="CHEBI:18420"/>
    </cofactor>
    <text evidence="9">Binds 2 magnesium ions per monomer.</text>
</comment>
<keyword evidence="15" id="KW-1185">Reference proteome</keyword>
<feature type="binding site" evidence="9">
    <location>
        <position position="220"/>
    </location>
    <ligand>
        <name>Mg(2+)</name>
        <dbReference type="ChEBI" id="CHEBI:18420"/>
        <label>1</label>
    </ligand>
</feature>
<feature type="binding site" evidence="9">
    <location>
        <position position="76"/>
    </location>
    <ligand>
        <name>5-phospho-alpha-D-ribose 1-diphosphate</name>
        <dbReference type="ChEBI" id="CHEBI:58017"/>
    </ligand>
</feature>
<evidence type="ECO:0000259" key="10">
    <source>
        <dbReference type="Pfam" id="PF00591"/>
    </source>
</evidence>
<dbReference type="GO" id="GO:0000287">
    <property type="term" value="F:magnesium ion binding"/>
    <property type="evidence" value="ECO:0007669"/>
    <property type="project" value="UniProtKB-UniRule"/>
</dbReference>
<feature type="binding site" evidence="9">
    <location>
        <begin position="79"/>
        <end position="80"/>
    </location>
    <ligand>
        <name>5-phospho-alpha-D-ribose 1-diphosphate</name>
        <dbReference type="ChEBI" id="CHEBI:58017"/>
    </ligand>
</feature>
<feature type="binding site" evidence="9">
    <location>
        <position position="115"/>
    </location>
    <ligand>
        <name>5-phospho-alpha-D-ribose 1-diphosphate</name>
        <dbReference type="ChEBI" id="CHEBI:58017"/>
    </ligand>
</feature>
<dbReference type="Gene3D" id="3.40.1030.10">
    <property type="entry name" value="Nucleoside phosphorylase/phosphoribosyltransferase catalytic domain"/>
    <property type="match status" value="1"/>
</dbReference>
<evidence type="ECO:0000256" key="2">
    <source>
        <dbReference type="ARBA" id="ARBA00022605"/>
    </source>
</evidence>
<gene>
    <name evidence="9 13" type="primary">trpD</name>
    <name evidence="12" type="ORF">NHP190020_17210</name>
    <name evidence="13" type="ORF">SNTW_16590</name>
</gene>